<reference evidence="1 2" key="1">
    <citation type="journal article" date="2019" name="Commun. Biol.">
        <title>The bagworm genome reveals a unique fibroin gene that provides high tensile strength.</title>
        <authorList>
            <person name="Kono N."/>
            <person name="Nakamura H."/>
            <person name="Ohtoshi R."/>
            <person name="Tomita M."/>
            <person name="Numata K."/>
            <person name="Arakawa K."/>
        </authorList>
    </citation>
    <scope>NUCLEOTIDE SEQUENCE [LARGE SCALE GENOMIC DNA]</scope>
</reference>
<sequence length="91" mass="10002">MRLPRAHSSSITYFSSIDILSIVHQEAECLLDVIDFAVLFDVIIYSRYVARGREIHIAAGALSPKFSSIAQQIGSRSADAKEIIRVDTPPG</sequence>
<evidence type="ECO:0000313" key="1">
    <source>
        <dbReference type="EMBL" id="GBP24459.1"/>
    </source>
</evidence>
<evidence type="ECO:0000313" key="2">
    <source>
        <dbReference type="Proteomes" id="UP000299102"/>
    </source>
</evidence>
<dbReference type="AlphaFoldDB" id="A0A4C1UDN7"/>
<gene>
    <name evidence="1" type="ORF">EVAR_20783_1</name>
</gene>
<protein>
    <submittedName>
        <fullName evidence="1">Uncharacterized protein</fullName>
    </submittedName>
</protein>
<keyword evidence="2" id="KW-1185">Reference proteome</keyword>
<organism evidence="1 2">
    <name type="scientific">Eumeta variegata</name>
    <name type="common">Bagworm moth</name>
    <name type="synonym">Eumeta japonica</name>
    <dbReference type="NCBI Taxonomy" id="151549"/>
    <lineage>
        <taxon>Eukaryota</taxon>
        <taxon>Metazoa</taxon>
        <taxon>Ecdysozoa</taxon>
        <taxon>Arthropoda</taxon>
        <taxon>Hexapoda</taxon>
        <taxon>Insecta</taxon>
        <taxon>Pterygota</taxon>
        <taxon>Neoptera</taxon>
        <taxon>Endopterygota</taxon>
        <taxon>Lepidoptera</taxon>
        <taxon>Glossata</taxon>
        <taxon>Ditrysia</taxon>
        <taxon>Tineoidea</taxon>
        <taxon>Psychidae</taxon>
        <taxon>Oiketicinae</taxon>
        <taxon>Eumeta</taxon>
    </lineage>
</organism>
<comment type="caution">
    <text evidence="1">The sequence shown here is derived from an EMBL/GenBank/DDBJ whole genome shotgun (WGS) entry which is preliminary data.</text>
</comment>
<dbReference type="EMBL" id="BGZK01000162">
    <property type="protein sequence ID" value="GBP24459.1"/>
    <property type="molecule type" value="Genomic_DNA"/>
</dbReference>
<name>A0A4C1UDN7_EUMVA</name>
<proteinExistence type="predicted"/>
<dbReference type="Proteomes" id="UP000299102">
    <property type="component" value="Unassembled WGS sequence"/>
</dbReference>
<accession>A0A4C1UDN7</accession>